<dbReference type="AlphaFoldDB" id="A0A3S4ZJZ0"/>
<dbReference type="Proteomes" id="UP000784294">
    <property type="component" value="Unassembled WGS sequence"/>
</dbReference>
<organism evidence="1 2">
    <name type="scientific">Protopolystoma xenopodis</name>
    <dbReference type="NCBI Taxonomy" id="117903"/>
    <lineage>
        <taxon>Eukaryota</taxon>
        <taxon>Metazoa</taxon>
        <taxon>Spiralia</taxon>
        <taxon>Lophotrochozoa</taxon>
        <taxon>Platyhelminthes</taxon>
        <taxon>Monogenea</taxon>
        <taxon>Polyopisthocotylea</taxon>
        <taxon>Polystomatidea</taxon>
        <taxon>Polystomatidae</taxon>
        <taxon>Protopolystoma</taxon>
    </lineage>
</organism>
<gene>
    <name evidence="1" type="ORF">PXEA_LOCUS6904</name>
</gene>
<dbReference type="EMBL" id="CAAALY010017859">
    <property type="protein sequence ID" value="VEL13464.1"/>
    <property type="molecule type" value="Genomic_DNA"/>
</dbReference>
<name>A0A3S4ZJZ0_9PLAT</name>
<reference evidence="1" key="1">
    <citation type="submission" date="2018-11" db="EMBL/GenBank/DDBJ databases">
        <authorList>
            <consortium name="Pathogen Informatics"/>
        </authorList>
    </citation>
    <scope>NUCLEOTIDE SEQUENCE</scope>
</reference>
<comment type="caution">
    <text evidence="1">The sequence shown here is derived from an EMBL/GenBank/DDBJ whole genome shotgun (WGS) entry which is preliminary data.</text>
</comment>
<keyword evidence="2" id="KW-1185">Reference proteome</keyword>
<evidence type="ECO:0000313" key="2">
    <source>
        <dbReference type="Proteomes" id="UP000784294"/>
    </source>
</evidence>
<protein>
    <submittedName>
        <fullName evidence="1">Uncharacterized protein</fullName>
    </submittedName>
</protein>
<accession>A0A3S4ZJZ0</accession>
<proteinExistence type="predicted"/>
<evidence type="ECO:0000313" key="1">
    <source>
        <dbReference type="EMBL" id="VEL13464.1"/>
    </source>
</evidence>
<sequence>MPCGLRGLALYLALAPALQVNLIYRYKASLQINISKSLLITTTPGSRSADYAGIVILLVWFQRNLFLRSP</sequence>